<keyword evidence="3" id="KW-1185">Reference proteome</keyword>
<dbReference type="EMBL" id="BAABKE010000001">
    <property type="protein sequence ID" value="GAA5094043.1"/>
    <property type="molecule type" value="Genomic_DNA"/>
</dbReference>
<keyword evidence="1" id="KW-0472">Membrane</keyword>
<evidence type="ECO:0000313" key="3">
    <source>
        <dbReference type="Proteomes" id="UP001500631"/>
    </source>
</evidence>
<protein>
    <submittedName>
        <fullName evidence="2">Uncharacterized protein</fullName>
    </submittedName>
</protein>
<proteinExistence type="predicted"/>
<feature type="transmembrane region" description="Helical" evidence="1">
    <location>
        <begin position="12"/>
        <end position="36"/>
    </location>
</feature>
<keyword evidence="1" id="KW-1133">Transmembrane helix</keyword>
<gene>
    <name evidence="2" type="ORF">GCM10023338_01770</name>
</gene>
<accession>A0ABP9MEY2</accession>
<dbReference type="PROSITE" id="PS51257">
    <property type="entry name" value="PROKAR_LIPOPROTEIN"/>
    <property type="match status" value="1"/>
</dbReference>
<reference evidence="3" key="1">
    <citation type="journal article" date="2019" name="Int. J. Syst. Evol. Microbiol.">
        <title>The Global Catalogue of Microorganisms (GCM) 10K type strain sequencing project: providing services to taxonomists for standard genome sequencing and annotation.</title>
        <authorList>
            <consortium name="The Broad Institute Genomics Platform"/>
            <consortium name="The Broad Institute Genome Sequencing Center for Infectious Disease"/>
            <person name="Wu L."/>
            <person name="Ma J."/>
        </authorList>
    </citation>
    <scope>NUCLEOTIDE SEQUENCE [LARGE SCALE GENOMIC DNA]</scope>
    <source>
        <strain evidence="3">JCM 18424</strain>
    </source>
</reference>
<evidence type="ECO:0000313" key="2">
    <source>
        <dbReference type="EMBL" id="GAA5094043.1"/>
    </source>
</evidence>
<name>A0ABP9MEY2_9GAMM</name>
<sequence>MKTIQLNILGQCAVFTLSPLVVPAFLSSCLLIGAIFEPKLLQVFSIPMMFSLVLGMLPAIIVGMLASTIRHFLKCQNKYINTMIWVIVAIVMNSLITAKFMTGISMHFVNLAYVAGAISAMIACSSILLLECFRNRIIFSRFYHKNTMHVYSVKI</sequence>
<feature type="transmembrane region" description="Helical" evidence="1">
    <location>
        <begin position="110"/>
        <end position="133"/>
    </location>
</feature>
<dbReference type="RefSeq" id="WP_077925930.1">
    <property type="nucleotide sequence ID" value="NZ_BAABKE010000001.1"/>
</dbReference>
<evidence type="ECO:0000256" key="1">
    <source>
        <dbReference type="SAM" id="Phobius"/>
    </source>
</evidence>
<feature type="transmembrane region" description="Helical" evidence="1">
    <location>
        <begin position="79"/>
        <end position="98"/>
    </location>
</feature>
<feature type="transmembrane region" description="Helical" evidence="1">
    <location>
        <begin position="48"/>
        <end position="67"/>
    </location>
</feature>
<comment type="caution">
    <text evidence="2">The sequence shown here is derived from an EMBL/GenBank/DDBJ whole genome shotgun (WGS) entry which is preliminary data.</text>
</comment>
<organism evidence="2 3">
    <name type="scientific">Wohlfahrtiimonas larvae</name>
    <dbReference type="NCBI Taxonomy" id="1157986"/>
    <lineage>
        <taxon>Bacteria</taxon>
        <taxon>Pseudomonadati</taxon>
        <taxon>Pseudomonadota</taxon>
        <taxon>Gammaproteobacteria</taxon>
        <taxon>Cardiobacteriales</taxon>
        <taxon>Ignatzschineriaceae</taxon>
        <taxon>Wohlfahrtiimonas</taxon>
    </lineage>
</organism>
<dbReference type="Proteomes" id="UP001500631">
    <property type="component" value="Unassembled WGS sequence"/>
</dbReference>
<keyword evidence="1" id="KW-0812">Transmembrane</keyword>